<dbReference type="EMBL" id="RCBY01000303">
    <property type="protein sequence ID" value="RQH25740.1"/>
    <property type="molecule type" value="Genomic_DNA"/>
</dbReference>
<name>A0A3N6NSC9_9CYAN</name>
<gene>
    <name evidence="1" type="ORF">D5R40_29240</name>
</gene>
<sequence length="83" mass="9291">MCAGIFTNFRRCPIAKSLILSAIYSPYCLPELLPVACAQHYKNFTKKLWSKVSPFKRIKKENIPDVKPPDCRVTVNAVPPLGG</sequence>
<keyword evidence="2" id="KW-1185">Reference proteome</keyword>
<accession>A0A3N6NSC9</accession>
<reference evidence="1 2" key="1">
    <citation type="journal article" date="2018" name="ACS Chem. Biol.">
        <title>Ketoreductase domain dysfunction expands chemodiversity: malyngamide biosynthesis in the cyanobacterium Okeania hirsuta.</title>
        <authorList>
            <person name="Moss N.A."/>
            <person name="Leao T."/>
            <person name="Rankin M."/>
            <person name="McCullough T.M."/>
            <person name="Qu P."/>
            <person name="Korobeynikov A."/>
            <person name="Smith J.L."/>
            <person name="Gerwick L."/>
            <person name="Gerwick W.H."/>
        </authorList>
    </citation>
    <scope>NUCLEOTIDE SEQUENCE [LARGE SCALE GENOMIC DNA]</scope>
    <source>
        <strain evidence="1 2">PAB10Feb10-1</strain>
    </source>
</reference>
<organism evidence="1 2">
    <name type="scientific">Okeania hirsuta</name>
    <dbReference type="NCBI Taxonomy" id="1458930"/>
    <lineage>
        <taxon>Bacteria</taxon>
        <taxon>Bacillati</taxon>
        <taxon>Cyanobacteriota</taxon>
        <taxon>Cyanophyceae</taxon>
        <taxon>Oscillatoriophycideae</taxon>
        <taxon>Oscillatoriales</taxon>
        <taxon>Microcoleaceae</taxon>
        <taxon>Okeania</taxon>
    </lineage>
</organism>
<evidence type="ECO:0000313" key="1">
    <source>
        <dbReference type="EMBL" id="RQH25740.1"/>
    </source>
</evidence>
<dbReference type="AlphaFoldDB" id="A0A3N6NSC9"/>
<proteinExistence type="predicted"/>
<dbReference type="Proteomes" id="UP000269154">
    <property type="component" value="Unassembled WGS sequence"/>
</dbReference>
<comment type="caution">
    <text evidence="1">The sequence shown here is derived from an EMBL/GenBank/DDBJ whole genome shotgun (WGS) entry which is preliminary data.</text>
</comment>
<evidence type="ECO:0000313" key="2">
    <source>
        <dbReference type="Proteomes" id="UP000269154"/>
    </source>
</evidence>
<protein>
    <submittedName>
        <fullName evidence="1">Uncharacterized protein</fullName>
    </submittedName>
</protein>